<protein>
    <recommendedName>
        <fullName evidence="2">CBS domain-containing protein</fullName>
    </recommendedName>
</protein>
<dbReference type="Pfam" id="PF00571">
    <property type="entry name" value="CBS"/>
    <property type="match status" value="2"/>
</dbReference>
<dbReference type="SMART" id="SM00116">
    <property type="entry name" value="CBS"/>
    <property type="match status" value="2"/>
</dbReference>
<proteinExistence type="predicted"/>
<feature type="domain" description="CBS" evidence="2">
    <location>
        <begin position="72"/>
        <end position="130"/>
    </location>
</feature>
<dbReference type="PANTHER" id="PTHR43080">
    <property type="entry name" value="CBS DOMAIN-CONTAINING PROTEIN CBSX3, MITOCHONDRIAL"/>
    <property type="match status" value="1"/>
</dbReference>
<dbReference type="PANTHER" id="PTHR43080:SF2">
    <property type="entry name" value="CBS DOMAIN-CONTAINING PROTEIN"/>
    <property type="match status" value="1"/>
</dbReference>
<dbReference type="InterPro" id="IPR000644">
    <property type="entry name" value="CBS_dom"/>
</dbReference>
<evidence type="ECO:0000259" key="2">
    <source>
        <dbReference type="PROSITE" id="PS51371"/>
    </source>
</evidence>
<name>X1C095_9ZZZZ</name>
<gene>
    <name evidence="3" type="ORF">S01H4_47715</name>
</gene>
<evidence type="ECO:0000313" key="3">
    <source>
        <dbReference type="EMBL" id="GAH01481.1"/>
    </source>
</evidence>
<dbReference type="Gene3D" id="3.10.580.10">
    <property type="entry name" value="CBS-domain"/>
    <property type="match status" value="1"/>
</dbReference>
<dbReference type="SUPFAM" id="SSF54631">
    <property type="entry name" value="CBS-domain pair"/>
    <property type="match status" value="1"/>
</dbReference>
<accession>X1C095</accession>
<dbReference type="EMBL" id="BART01026819">
    <property type="protein sequence ID" value="GAH01481.1"/>
    <property type="molecule type" value="Genomic_DNA"/>
</dbReference>
<sequence length="139" mass="14829">MQVKDFMTSLVITTEIDTPVVEAAKLMAIDDVGSLIVTKSDVLAGMVTRREIIGARLFSDESYESLVVGDIMTSPVVTIGPDAELGQAIGLMNQTGKRRIPVIEGNDIIGMVSATDIISVLATMKLIADGSTEVEEEED</sequence>
<dbReference type="PROSITE" id="PS51371">
    <property type="entry name" value="CBS"/>
    <property type="match status" value="2"/>
</dbReference>
<dbReference type="InterPro" id="IPR046342">
    <property type="entry name" value="CBS_dom_sf"/>
</dbReference>
<keyword evidence="1" id="KW-0129">CBS domain</keyword>
<organism evidence="3">
    <name type="scientific">marine sediment metagenome</name>
    <dbReference type="NCBI Taxonomy" id="412755"/>
    <lineage>
        <taxon>unclassified sequences</taxon>
        <taxon>metagenomes</taxon>
        <taxon>ecological metagenomes</taxon>
    </lineage>
</organism>
<feature type="domain" description="CBS" evidence="2">
    <location>
        <begin position="7"/>
        <end position="62"/>
    </location>
</feature>
<dbReference type="AlphaFoldDB" id="X1C095"/>
<dbReference type="InterPro" id="IPR051257">
    <property type="entry name" value="Diverse_CBS-Domain"/>
</dbReference>
<comment type="caution">
    <text evidence="3">The sequence shown here is derived from an EMBL/GenBank/DDBJ whole genome shotgun (WGS) entry which is preliminary data.</text>
</comment>
<reference evidence="3" key="1">
    <citation type="journal article" date="2014" name="Front. Microbiol.">
        <title>High frequency of phylogenetically diverse reductive dehalogenase-homologous genes in deep subseafloor sedimentary metagenomes.</title>
        <authorList>
            <person name="Kawai M."/>
            <person name="Futagami T."/>
            <person name="Toyoda A."/>
            <person name="Takaki Y."/>
            <person name="Nishi S."/>
            <person name="Hori S."/>
            <person name="Arai W."/>
            <person name="Tsubouchi T."/>
            <person name="Morono Y."/>
            <person name="Uchiyama I."/>
            <person name="Ito T."/>
            <person name="Fujiyama A."/>
            <person name="Inagaki F."/>
            <person name="Takami H."/>
        </authorList>
    </citation>
    <scope>NUCLEOTIDE SEQUENCE</scope>
    <source>
        <strain evidence="3">Expedition CK06-06</strain>
    </source>
</reference>
<evidence type="ECO:0000256" key="1">
    <source>
        <dbReference type="ARBA" id="ARBA00023122"/>
    </source>
</evidence>